<protein>
    <submittedName>
        <fullName evidence="3 5">Uncharacterized protein</fullName>
    </submittedName>
</protein>
<evidence type="ECO:0000313" key="5">
    <source>
        <dbReference type="WBParaSite" id="TCLT_0000916901-mRNA-1"/>
    </source>
</evidence>
<reference evidence="3 4" key="2">
    <citation type="submission" date="2018-11" db="EMBL/GenBank/DDBJ databases">
        <authorList>
            <consortium name="Pathogen Informatics"/>
        </authorList>
    </citation>
    <scope>NUCLEOTIDE SEQUENCE [LARGE SCALE GENOMIC DNA]</scope>
</reference>
<feature type="transmembrane region" description="Helical" evidence="2">
    <location>
        <begin position="12"/>
        <end position="34"/>
    </location>
</feature>
<keyword evidence="2" id="KW-0472">Membrane</keyword>
<accession>A0A0N5D7V4</accession>
<feature type="coiled-coil region" evidence="1">
    <location>
        <begin position="171"/>
        <end position="215"/>
    </location>
</feature>
<dbReference type="WBParaSite" id="TCLT_0000916901-mRNA-1">
    <property type="protein sequence ID" value="TCLT_0000916901-mRNA-1"/>
    <property type="gene ID" value="TCLT_0000916901"/>
</dbReference>
<sequence>MSGYQKEVFDKRFLKVMEFAAWSYLLLLLVFLLYSQDILAVLSNEKYEFHTHGTPCYICAAELKLRSNNRQKSTGDNDVIKLVEDDDKCEAILVKELEDTLERMQPEMWQHTAINGFALKQDTEKFLNEYATSLSLEHFRKNLDLLTLRWAKYRIQQDFNKWTALRHWLRLPTLRRRLQVLEKELKSEKKQSQRLQRLLSRVQKVQGLLETVKKKLRDTYASFHREGRLKFIYVL</sequence>
<dbReference type="AlphaFoldDB" id="A0A0N5D7V4"/>
<reference evidence="5" key="1">
    <citation type="submission" date="2017-02" db="UniProtKB">
        <authorList>
            <consortium name="WormBaseParasite"/>
        </authorList>
    </citation>
    <scope>IDENTIFICATION</scope>
</reference>
<proteinExistence type="predicted"/>
<keyword evidence="1" id="KW-0175">Coiled coil</keyword>
<keyword evidence="4" id="KW-1185">Reference proteome</keyword>
<dbReference type="EMBL" id="UYYF01004742">
    <property type="protein sequence ID" value="VDN06771.1"/>
    <property type="molecule type" value="Genomic_DNA"/>
</dbReference>
<evidence type="ECO:0000256" key="1">
    <source>
        <dbReference type="SAM" id="Coils"/>
    </source>
</evidence>
<dbReference type="Proteomes" id="UP000276776">
    <property type="component" value="Unassembled WGS sequence"/>
</dbReference>
<dbReference type="OMA" id="PCYICAA"/>
<evidence type="ECO:0000313" key="4">
    <source>
        <dbReference type="Proteomes" id="UP000276776"/>
    </source>
</evidence>
<gene>
    <name evidence="3" type="ORF">TCLT_LOCUS9158</name>
</gene>
<keyword evidence="2" id="KW-0812">Transmembrane</keyword>
<name>A0A0N5D7V4_THECL</name>
<evidence type="ECO:0000256" key="2">
    <source>
        <dbReference type="SAM" id="Phobius"/>
    </source>
</evidence>
<dbReference type="OrthoDB" id="5828418at2759"/>
<evidence type="ECO:0000313" key="3">
    <source>
        <dbReference type="EMBL" id="VDN06771.1"/>
    </source>
</evidence>
<keyword evidence="2" id="KW-1133">Transmembrane helix</keyword>
<organism evidence="5">
    <name type="scientific">Thelazia callipaeda</name>
    <name type="common">Oriental eyeworm</name>
    <name type="synonym">Parasitic nematode</name>
    <dbReference type="NCBI Taxonomy" id="103827"/>
    <lineage>
        <taxon>Eukaryota</taxon>
        <taxon>Metazoa</taxon>
        <taxon>Ecdysozoa</taxon>
        <taxon>Nematoda</taxon>
        <taxon>Chromadorea</taxon>
        <taxon>Rhabditida</taxon>
        <taxon>Spirurina</taxon>
        <taxon>Spiruromorpha</taxon>
        <taxon>Thelazioidea</taxon>
        <taxon>Thelaziidae</taxon>
        <taxon>Thelazia</taxon>
    </lineage>
</organism>